<comment type="caution">
    <text evidence="1">The sequence shown here is derived from an EMBL/GenBank/DDBJ whole genome shotgun (WGS) entry which is preliminary data.</text>
</comment>
<name>A0A074RUT7_9AGAM</name>
<sequence>MSRPSAPGVSVDISGAAKVAARRIRRLGRAVPIDFNLKAGTENELMAWYRGRSDGLVRALQLRQEREGPYFHQFIVFELQDGGGLFRIDRRLRPNEDAPMNSLKDEGIPAFDTIEPVVAWDDPLFPASDCLISIEFKVDVYLALILKICRAIQEHPLAQVYTLQRYNCYFFAQTITMCAACGAVDWARIGICPLKWLPTLNSNTGFLKFNESAHEHADYSEVGHTSTPINITTQFTHKGHKLTLALARRTSLPRIPHYQIDKPNIVAPSWKKDDVESLRHKIDTSVQYLLETYWKEGPIRRVLLKYLMAKESLKISKDLSSFSPYMPRLPEIVIEVRSAQETRLGPGQAGALMFQIPIYKPVPSAIGYQVGLQKRRGVVISDSFGIHLSNWHQWMELIGKVKRREEHSPMFSSLGQVSGSIDDECLDWFKQSMVIRVVYKAIVQQDTPQETTPNSNMENIPRYRRPRRMIFGWRKGKQGKEQQMTPATITDMQEYLLHLIRAHSIRVEQYKRATKAIALDVVSDIGRAMDEVWDKLIE</sequence>
<organism evidence="1 2">
    <name type="scientific">Rhizoctonia solani 123E</name>
    <dbReference type="NCBI Taxonomy" id="1423351"/>
    <lineage>
        <taxon>Eukaryota</taxon>
        <taxon>Fungi</taxon>
        <taxon>Dikarya</taxon>
        <taxon>Basidiomycota</taxon>
        <taxon>Agaricomycotina</taxon>
        <taxon>Agaricomycetes</taxon>
        <taxon>Cantharellales</taxon>
        <taxon>Ceratobasidiaceae</taxon>
        <taxon>Rhizoctonia</taxon>
    </lineage>
</organism>
<dbReference type="OrthoDB" id="3266975at2759"/>
<dbReference type="STRING" id="1423351.A0A074RUT7"/>
<dbReference type="Proteomes" id="UP000027456">
    <property type="component" value="Unassembled WGS sequence"/>
</dbReference>
<keyword evidence="2" id="KW-1185">Reference proteome</keyword>
<evidence type="ECO:0000313" key="1">
    <source>
        <dbReference type="EMBL" id="KEP48403.1"/>
    </source>
</evidence>
<dbReference type="EMBL" id="AZST01000520">
    <property type="protein sequence ID" value="KEP48403.1"/>
    <property type="molecule type" value="Genomic_DNA"/>
</dbReference>
<dbReference type="HOGENOM" id="CLU_037884_0_0_1"/>
<evidence type="ECO:0000313" key="2">
    <source>
        <dbReference type="Proteomes" id="UP000027456"/>
    </source>
</evidence>
<protein>
    <submittedName>
        <fullName evidence="1">Uncharacterized protein</fullName>
    </submittedName>
</protein>
<dbReference type="AlphaFoldDB" id="A0A074RUT7"/>
<accession>A0A074RUT7</accession>
<gene>
    <name evidence="1" type="ORF">V565_125650</name>
</gene>
<proteinExistence type="predicted"/>
<reference evidence="1 2" key="1">
    <citation type="submission" date="2013-12" db="EMBL/GenBank/DDBJ databases">
        <authorList>
            <person name="Cubeta M."/>
            <person name="Pakala S."/>
            <person name="Fedorova N."/>
            <person name="Thomas E."/>
            <person name="Dean R."/>
            <person name="Jabaji S."/>
            <person name="Neate S."/>
            <person name="Toda T."/>
            <person name="Tavantzis S."/>
            <person name="Vilgalys R."/>
            <person name="Bharathan N."/>
            <person name="Pakala S."/>
            <person name="Losada L.S."/>
            <person name="Zafar N."/>
            <person name="Nierman W."/>
        </authorList>
    </citation>
    <scope>NUCLEOTIDE SEQUENCE [LARGE SCALE GENOMIC DNA]</scope>
    <source>
        <strain evidence="1 2">123E</strain>
    </source>
</reference>